<evidence type="ECO:0000313" key="10">
    <source>
        <dbReference type="EMBL" id="RXI45102.1"/>
    </source>
</evidence>
<dbReference type="PRINTS" id="PR00839">
    <property type="entry name" value="V8PROTEASE"/>
</dbReference>
<dbReference type="GO" id="GO:0004252">
    <property type="term" value="F:serine-type endopeptidase activity"/>
    <property type="evidence" value="ECO:0007669"/>
    <property type="project" value="InterPro"/>
</dbReference>
<feature type="domain" description="Peptidase S1" evidence="8">
    <location>
        <begin position="105"/>
        <end position="277"/>
    </location>
</feature>
<dbReference type="GO" id="GO:0006508">
    <property type="term" value="P:proteolysis"/>
    <property type="evidence" value="ECO:0007669"/>
    <property type="project" value="UniProtKB-KW"/>
</dbReference>
<dbReference type="PROSITE" id="PS00134">
    <property type="entry name" value="TRYPSIN_HIS"/>
    <property type="match status" value="1"/>
</dbReference>
<evidence type="ECO:0000256" key="4">
    <source>
        <dbReference type="ARBA" id="ARBA00022801"/>
    </source>
</evidence>
<dbReference type="PANTHER" id="PTHR15462:SF8">
    <property type="entry name" value="SERINE PROTEASE"/>
    <property type="match status" value="1"/>
</dbReference>
<dbReference type="PANTHER" id="PTHR15462">
    <property type="entry name" value="SERINE PROTEASE"/>
    <property type="match status" value="1"/>
</dbReference>
<dbReference type="AlphaFoldDB" id="A0A4V1LEE2"/>
<feature type="region of interest" description="Disordered" evidence="7">
    <location>
        <begin position="60"/>
        <end position="89"/>
    </location>
</feature>
<dbReference type="SUPFAM" id="SSF50494">
    <property type="entry name" value="Trypsin-like serine proteases"/>
    <property type="match status" value="1"/>
</dbReference>
<dbReference type="RefSeq" id="WP_129030931.1">
    <property type="nucleotide sequence ID" value="NZ_AP026818.1"/>
</dbReference>
<organism evidence="10 11">
    <name type="scientific">Clostridium tetani</name>
    <dbReference type="NCBI Taxonomy" id="1513"/>
    <lineage>
        <taxon>Bacteria</taxon>
        <taxon>Bacillati</taxon>
        <taxon>Bacillota</taxon>
        <taxon>Clostridia</taxon>
        <taxon>Eubacteriales</taxon>
        <taxon>Clostridiaceae</taxon>
        <taxon>Clostridium</taxon>
    </lineage>
</organism>
<evidence type="ECO:0000313" key="9">
    <source>
        <dbReference type="EMBL" id="BDR80196.1"/>
    </source>
</evidence>
<accession>A0A4V1LEE2</accession>
<sequence>MFKTKQKKFIASLLSMVMLLFTCSTSMVSAKEVTTNRKAMTIISKNLVTNEEGKQIYYEGVEPGDKTSGRSNPYIPPQKPDEGPKKSIIGTDDRFMIDDTTAFPYSAIAYMEMTWEDGARYIGSAWMYGPNIAVTAGHCLYSSKNGGWPKEVVLYPGRNGSSSPFGSAKAVTIHVPENYANNSDTNFDWGVIELDENIGNTTGYFGASWQLDSLNNINVDVTGYPGEKHREMWTMNGDITSSREYKIEYTIDTTGGQSGCPVYSDDDHISIAIHTNGDFFKKSNKATRITKGIFDFIESFR</sequence>
<dbReference type="Pfam" id="PF00089">
    <property type="entry name" value="Trypsin"/>
    <property type="match status" value="1"/>
</dbReference>
<evidence type="ECO:0000313" key="11">
    <source>
        <dbReference type="Proteomes" id="UP000290921"/>
    </source>
</evidence>
<dbReference type="EMBL" id="QMAP01000014">
    <property type="protein sequence ID" value="RXI45102.1"/>
    <property type="molecule type" value="Genomic_DNA"/>
</dbReference>
<dbReference type="InterPro" id="IPR050966">
    <property type="entry name" value="Glutamyl_endopeptidase"/>
</dbReference>
<evidence type="ECO:0000256" key="6">
    <source>
        <dbReference type="RuleBase" id="RU004296"/>
    </source>
</evidence>
<name>A0A4V1LEE2_CLOTA</name>
<evidence type="ECO:0000259" key="8">
    <source>
        <dbReference type="Pfam" id="PF00089"/>
    </source>
</evidence>
<evidence type="ECO:0000313" key="12">
    <source>
        <dbReference type="Proteomes" id="UP001321763"/>
    </source>
</evidence>
<protein>
    <recommendedName>
        <fullName evidence="6">Serine protease</fullName>
        <ecNumber evidence="6">3.4.21.-</ecNumber>
    </recommendedName>
</protein>
<dbReference type="Proteomes" id="UP001321763">
    <property type="component" value="Chromosome"/>
</dbReference>
<reference evidence="10 11" key="1">
    <citation type="submission" date="2018-06" db="EMBL/GenBank/DDBJ databases">
        <title>Genome conservation of Clostridium tetani.</title>
        <authorList>
            <person name="Bruggemann H."/>
            <person name="Popoff M.R."/>
        </authorList>
    </citation>
    <scope>NUCLEOTIDE SEQUENCE [LARGE SCALE GENOMIC DNA]</scope>
    <source>
        <strain evidence="10 11">2017.061</strain>
    </source>
</reference>
<evidence type="ECO:0000256" key="2">
    <source>
        <dbReference type="ARBA" id="ARBA00022670"/>
    </source>
</evidence>
<proteinExistence type="inferred from homology"/>
<dbReference type="EC" id="3.4.21.-" evidence="6"/>
<keyword evidence="3 6" id="KW-0732">Signal</keyword>
<reference evidence="9 12" key="2">
    <citation type="submission" date="2022-09" db="EMBL/GenBank/DDBJ databases">
        <title>complete genome sequences of Clostridium tetani str. KHSU-234311-028 isolated from soil.</title>
        <authorList>
            <person name="Sekizuka T."/>
            <person name="Shitada C."/>
            <person name="Takahashi M."/>
            <person name="Kuroda M."/>
        </authorList>
    </citation>
    <scope>NUCLEOTIDE SEQUENCE [LARGE SCALE GENOMIC DNA]</scope>
    <source>
        <strain evidence="9 12">KHSU-234311-028</strain>
    </source>
</reference>
<feature type="chain" id="PRO_5020967056" description="Serine protease" evidence="6">
    <location>
        <begin position="31"/>
        <end position="301"/>
    </location>
</feature>
<evidence type="ECO:0000256" key="7">
    <source>
        <dbReference type="SAM" id="MobiDB-lite"/>
    </source>
</evidence>
<dbReference type="InterPro" id="IPR009003">
    <property type="entry name" value="Peptidase_S1_PA"/>
</dbReference>
<feature type="compositionally biased region" description="Basic and acidic residues" evidence="7">
    <location>
        <begin position="79"/>
        <end position="89"/>
    </location>
</feature>
<keyword evidence="5 6" id="KW-0720">Serine protease</keyword>
<dbReference type="InterPro" id="IPR008256">
    <property type="entry name" value="Peptidase_S1B"/>
</dbReference>
<dbReference type="InterPro" id="IPR001254">
    <property type="entry name" value="Trypsin_dom"/>
</dbReference>
<evidence type="ECO:0000256" key="1">
    <source>
        <dbReference type="ARBA" id="ARBA00008764"/>
    </source>
</evidence>
<keyword evidence="4 6" id="KW-0378">Hydrolase</keyword>
<dbReference type="InterPro" id="IPR018114">
    <property type="entry name" value="TRYPSIN_HIS"/>
</dbReference>
<feature type="signal peptide" evidence="6">
    <location>
        <begin position="1"/>
        <end position="30"/>
    </location>
</feature>
<dbReference type="EMBL" id="AP026818">
    <property type="protein sequence ID" value="BDR80196.1"/>
    <property type="molecule type" value="Genomic_DNA"/>
</dbReference>
<comment type="similarity">
    <text evidence="1 6">Belongs to the peptidase S1B family.</text>
</comment>
<dbReference type="InterPro" id="IPR043504">
    <property type="entry name" value="Peptidase_S1_PA_chymotrypsin"/>
</dbReference>
<dbReference type="Proteomes" id="UP000290921">
    <property type="component" value="Unassembled WGS sequence"/>
</dbReference>
<evidence type="ECO:0000256" key="5">
    <source>
        <dbReference type="ARBA" id="ARBA00022825"/>
    </source>
</evidence>
<gene>
    <name evidence="10" type="ORF">DP130_12695</name>
    <name evidence="9" type="ORF">K234311028_04420</name>
</gene>
<dbReference type="Gene3D" id="2.40.10.10">
    <property type="entry name" value="Trypsin-like serine proteases"/>
    <property type="match status" value="2"/>
</dbReference>
<evidence type="ECO:0000256" key="3">
    <source>
        <dbReference type="ARBA" id="ARBA00022729"/>
    </source>
</evidence>
<keyword evidence="2 6" id="KW-0645">Protease</keyword>